<dbReference type="GO" id="GO:0015562">
    <property type="term" value="F:efflux transmembrane transporter activity"/>
    <property type="evidence" value="ECO:0007669"/>
    <property type="project" value="InterPro"/>
</dbReference>
<gene>
    <name evidence="5" type="ORF">EV670_2172</name>
</gene>
<evidence type="ECO:0000313" key="5">
    <source>
        <dbReference type="EMBL" id="RZT97778.1"/>
    </source>
</evidence>
<proteinExistence type="inferred from homology"/>
<comment type="similarity">
    <text evidence="1 2">Belongs to the outer membrane factor (OMF) (TC 1.B.17) family.</text>
</comment>
<keyword evidence="4" id="KW-1133">Transmembrane helix</keyword>
<protein>
    <submittedName>
        <fullName evidence="5">NodT family efflux transporter outer membrane factor (OMF) lipoprotein</fullName>
    </submittedName>
</protein>
<dbReference type="Pfam" id="PF02321">
    <property type="entry name" value="OEP"/>
    <property type="match status" value="2"/>
</dbReference>
<feature type="region of interest" description="Disordered" evidence="3">
    <location>
        <begin position="520"/>
        <end position="539"/>
    </location>
</feature>
<evidence type="ECO:0000256" key="1">
    <source>
        <dbReference type="ARBA" id="ARBA00007613"/>
    </source>
</evidence>
<evidence type="ECO:0000256" key="4">
    <source>
        <dbReference type="SAM" id="Phobius"/>
    </source>
</evidence>
<dbReference type="NCBIfam" id="TIGR01845">
    <property type="entry name" value="outer_NodT"/>
    <property type="match status" value="1"/>
</dbReference>
<dbReference type="GO" id="GO:0005886">
    <property type="term" value="C:plasma membrane"/>
    <property type="evidence" value="ECO:0007669"/>
    <property type="project" value="UniProtKB-SubCell"/>
</dbReference>
<sequence length="539" mass="56724">MATELRPNADDFVHSEPYADTPSNPDKSTPMSPPSTTALPHMAGQNTVQRVGRPAGLVALAALTAAIALVFSGCATPISRTTVDVPAQFAANAAAEVEPEAAWWASFHDPVLADLVHRAALGNRDVRIAAERLHAARAGVTVSRSFLMPSVSAVGSAGDRSSGYGNAVKQLVPDTKTASAGLDVSWEVDLSGRLRAGAAAAAADALAAEHGVRGVRLLVMTDVASNYFTLVGAQRQLDTLRAISAAHDETLRLVKARQRAGLATSFDVERAQTEAESARAQIPPLETIAAVSRHRIAVLIGDQAFNAGRIETWRGDVVVPEAQPGQPATLLQRRPDVLALMAQLDAANARRQQAAAEWFPRLFLDASFGRQNVELNSIGLGAARYTNVAALLAMPIFNAGRTRALNDAAESGQREAVLRAEDGMVRALEDVENALVALSSERQRSQSLQAAAGSAEAALGRAQSLYNRGQIDLLPLLDAQRSRLAVSLSANDSSTRLLLDSVQLYKALGGGWQVFEPDADTAKGSAMPPAAASTARPLS</sequence>
<dbReference type="SUPFAM" id="SSF56954">
    <property type="entry name" value="Outer membrane efflux proteins (OEP)"/>
    <property type="match status" value="1"/>
</dbReference>
<reference evidence="5 6" key="1">
    <citation type="submission" date="2019-02" db="EMBL/GenBank/DDBJ databases">
        <title>Genomic Encyclopedia of Type Strains, Phase IV (KMG-IV): sequencing the most valuable type-strain genomes for metagenomic binning, comparative biology and taxonomic classification.</title>
        <authorList>
            <person name="Goeker M."/>
        </authorList>
    </citation>
    <scope>NUCLEOTIDE SEQUENCE [LARGE SCALE GENOMIC DNA]</scope>
    <source>
        <strain evidence="5 6">DSM 19570</strain>
    </source>
</reference>
<feature type="compositionally biased region" description="Polar residues" evidence="3">
    <location>
        <begin position="21"/>
        <end position="38"/>
    </location>
</feature>
<dbReference type="InterPro" id="IPR003423">
    <property type="entry name" value="OMP_efflux"/>
</dbReference>
<evidence type="ECO:0000256" key="3">
    <source>
        <dbReference type="SAM" id="MobiDB-lite"/>
    </source>
</evidence>
<evidence type="ECO:0000256" key="2">
    <source>
        <dbReference type="RuleBase" id="RU362097"/>
    </source>
</evidence>
<dbReference type="InterPro" id="IPR010131">
    <property type="entry name" value="MdtP/NodT-like"/>
</dbReference>
<organism evidence="5 6">
    <name type="scientific">Rivibacter subsaxonicus</name>
    <dbReference type="NCBI Taxonomy" id="457575"/>
    <lineage>
        <taxon>Bacteria</taxon>
        <taxon>Pseudomonadati</taxon>
        <taxon>Pseudomonadota</taxon>
        <taxon>Betaproteobacteria</taxon>
        <taxon>Burkholderiales</taxon>
        <taxon>Rivibacter</taxon>
    </lineage>
</organism>
<keyword evidence="2 5" id="KW-0449">Lipoprotein</keyword>
<keyword evidence="2 4" id="KW-0472">Membrane</keyword>
<name>A0A4Q7VNS1_9BURK</name>
<dbReference type="PANTHER" id="PTHR30203:SF25">
    <property type="entry name" value="OUTER MEMBRANE PROTEIN-RELATED"/>
    <property type="match status" value="1"/>
</dbReference>
<feature type="transmembrane region" description="Helical" evidence="4">
    <location>
        <begin position="55"/>
        <end position="73"/>
    </location>
</feature>
<comment type="caution">
    <text evidence="5">The sequence shown here is derived from an EMBL/GenBank/DDBJ whole genome shotgun (WGS) entry which is preliminary data.</text>
</comment>
<dbReference type="Proteomes" id="UP000293671">
    <property type="component" value="Unassembled WGS sequence"/>
</dbReference>
<keyword evidence="2" id="KW-1134">Transmembrane beta strand</keyword>
<dbReference type="Gene3D" id="2.20.200.10">
    <property type="entry name" value="Outer membrane efflux proteins (OEP)"/>
    <property type="match status" value="1"/>
</dbReference>
<evidence type="ECO:0000313" key="6">
    <source>
        <dbReference type="Proteomes" id="UP000293671"/>
    </source>
</evidence>
<dbReference type="AlphaFoldDB" id="A0A4Q7VNS1"/>
<accession>A0A4Q7VNS1</accession>
<keyword evidence="2 4" id="KW-0812">Transmembrane</keyword>
<keyword evidence="2" id="KW-0564">Palmitate</keyword>
<keyword evidence="6" id="KW-1185">Reference proteome</keyword>
<dbReference type="Gene3D" id="1.20.1600.10">
    <property type="entry name" value="Outer membrane efflux proteins (OEP)"/>
    <property type="match status" value="1"/>
</dbReference>
<feature type="region of interest" description="Disordered" evidence="3">
    <location>
        <begin position="1"/>
        <end position="38"/>
    </location>
</feature>
<dbReference type="RefSeq" id="WP_242616924.1">
    <property type="nucleotide sequence ID" value="NZ_SHKP01000006.1"/>
</dbReference>
<dbReference type="EMBL" id="SHKP01000006">
    <property type="protein sequence ID" value="RZT97778.1"/>
    <property type="molecule type" value="Genomic_DNA"/>
</dbReference>
<comment type="subcellular location">
    <subcellularLocation>
        <location evidence="2">Cell membrane</location>
        <topology evidence="2">Lipid-anchor</topology>
    </subcellularLocation>
</comment>
<dbReference type="PANTHER" id="PTHR30203">
    <property type="entry name" value="OUTER MEMBRANE CATION EFFLUX PROTEIN"/>
    <property type="match status" value="1"/>
</dbReference>